<keyword evidence="1" id="KW-0472">Membrane</keyword>
<keyword evidence="3" id="KW-1185">Reference proteome</keyword>
<feature type="transmembrane region" description="Helical" evidence="1">
    <location>
        <begin position="135"/>
        <end position="154"/>
    </location>
</feature>
<dbReference type="HOGENOM" id="CLU_456952_0_0_4"/>
<keyword evidence="1" id="KW-1133">Transmembrane helix</keyword>
<organism evidence="2 3">
    <name type="scientific">Methylobacillus flagellatus (strain ATCC 51484 / DSM 6875 / VKM B-1610 / KT)</name>
    <dbReference type="NCBI Taxonomy" id="265072"/>
    <lineage>
        <taxon>Bacteria</taxon>
        <taxon>Pseudomonadati</taxon>
        <taxon>Pseudomonadota</taxon>
        <taxon>Betaproteobacteria</taxon>
        <taxon>Nitrosomonadales</taxon>
        <taxon>Methylophilaceae</taxon>
        <taxon>Methylobacillus</taxon>
    </lineage>
</organism>
<protein>
    <recommendedName>
        <fullName evidence="4">Transmembrane protein</fullName>
    </recommendedName>
</protein>
<evidence type="ECO:0000256" key="1">
    <source>
        <dbReference type="SAM" id="Phobius"/>
    </source>
</evidence>
<gene>
    <name evidence="2" type="ordered locus">Mfla_0104</name>
</gene>
<proteinExistence type="predicted"/>
<dbReference type="EMBL" id="CP000284">
    <property type="protein sequence ID" value="ABE48375.1"/>
    <property type="molecule type" value="Genomic_DNA"/>
</dbReference>
<evidence type="ECO:0008006" key="4">
    <source>
        <dbReference type="Google" id="ProtNLM"/>
    </source>
</evidence>
<feature type="transmembrane region" description="Helical" evidence="1">
    <location>
        <begin position="64"/>
        <end position="90"/>
    </location>
</feature>
<feature type="transmembrane region" description="Helical" evidence="1">
    <location>
        <begin position="174"/>
        <end position="193"/>
    </location>
</feature>
<dbReference type="eggNOG" id="ENOG5032YA4">
    <property type="taxonomic scope" value="Bacteria"/>
</dbReference>
<reference evidence="2 3" key="1">
    <citation type="submission" date="2006-03" db="EMBL/GenBank/DDBJ databases">
        <title>Complete sequence of Methylobacillus flagellatus KT.</title>
        <authorList>
            <consortium name="US DOE Joint Genome Institute"/>
            <person name="Copeland A."/>
            <person name="Lucas S."/>
            <person name="Lapidus A."/>
            <person name="Barry K."/>
            <person name="Detter J.C."/>
            <person name="Glavina del Rio T."/>
            <person name="Hammon N."/>
            <person name="Israni S."/>
            <person name="Dalin E."/>
            <person name="Tice H."/>
            <person name="Pitluck S."/>
            <person name="Brettin T."/>
            <person name="Bruce D."/>
            <person name="Han C."/>
            <person name="Tapia R."/>
            <person name="Saunders E."/>
            <person name="Gilna P."/>
            <person name="Schmutz J."/>
            <person name="Larimer F."/>
            <person name="Land M."/>
            <person name="Kyrpides N."/>
            <person name="Anderson I."/>
            <person name="Richardson P."/>
        </authorList>
    </citation>
    <scope>NUCLEOTIDE SEQUENCE [LARGE SCALE GENOMIC DNA]</scope>
    <source>
        <strain evidence="3">KT / ATCC 51484 / DSM 6875</strain>
    </source>
</reference>
<sequence>MMALAGLYGISAQLHGLAYWPVFGMLVLVSLPMFFALSEDVLFKRQAMLDRAAQPHGWLKRWFWAGNLALAMQVCRAFVLAALLLCVSTLLSTLQWYVVVIDGVLLLLLFHACCRQFSGQVKTDYLAVFVRNWPLFWLNTALLALAFFFLDYCYGTVDTRSISWDALQEETRATMASGAATAWIGWLSGWLAVIDQSVWHFSQKLIPTIESTTVKIMVWLLVLLPAGIIAYTLNYFLIGVLSIADHVARRQPTESLTGSLLKKFLVVSAALAVLYWQLPKVAIKPVIAQASSIFNPCEVDEGRLASLRLEVREDMQRSMRSAVATAHQDIDRQVDQAFLGVEARVDDYLDWYFSLTGEYSRLGTLAVGKVTGKTLEALLQEQLQATMFAPEPVDAMVRAIPQQVFHHSSLAMQYAASNLQGRLVQNARQAPCALGAIQVPVLTKLDFARDAQRAALSLGAGGVAAVTGPRVYRMARALSSRIASGSIVRKLIGKRGGSALGSAGTATAMCAPGGPLALACGAVVGGVTWFTVDKAMIAYDEYRYREEMKANILGLLGQQKSDLKMQIKRAHDAALMQMAEKMGQNIDQAFIPARDGI</sequence>
<dbReference type="AlphaFoldDB" id="Q1GXH2"/>
<dbReference type="Proteomes" id="UP000002440">
    <property type="component" value="Chromosome"/>
</dbReference>
<accession>Q1GXH2</accession>
<evidence type="ECO:0000313" key="3">
    <source>
        <dbReference type="Proteomes" id="UP000002440"/>
    </source>
</evidence>
<dbReference type="KEGG" id="mfa:Mfla_0104"/>
<keyword evidence="1" id="KW-0812">Transmembrane</keyword>
<feature type="transmembrane region" description="Helical" evidence="1">
    <location>
        <begin position="20"/>
        <end position="43"/>
    </location>
</feature>
<name>Q1GXH2_METFK</name>
<evidence type="ECO:0000313" key="2">
    <source>
        <dbReference type="EMBL" id="ABE48375.1"/>
    </source>
</evidence>
<feature type="transmembrane region" description="Helical" evidence="1">
    <location>
        <begin position="260"/>
        <end position="278"/>
    </location>
</feature>
<dbReference type="STRING" id="265072.Mfla_0104"/>